<evidence type="ECO:0000313" key="1">
    <source>
        <dbReference type="EMBL" id="MCR8634059.1"/>
    </source>
</evidence>
<dbReference type="InterPro" id="IPR024551">
    <property type="entry name" value="AspAT_Ic"/>
</dbReference>
<keyword evidence="1" id="KW-0808">Transferase</keyword>
<dbReference type="InterPro" id="IPR015424">
    <property type="entry name" value="PyrdxlP-dep_Trfase"/>
</dbReference>
<comment type="caution">
    <text evidence="1">The sequence shown here is derived from an EMBL/GenBank/DDBJ whole genome shotgun (WGS) entry which is preliminary data.</text>
</comment>
<organism evidence="1 2">
    <name type="scientific">Paenibacillus radicis</name>
    <name type="common">ex Xue et al. 2023</name>
    <dbReference type="NCBI Taxonomy" id="2972489"/>
    <lineage>
        <taxon>Bacteria</taxon>
        <taxon>Bacillati</taxon>
        <taxon>Bacillota</taxon>
        <taxon>Bacilli</taxon>
        <taxon>Bacillales</taxon>
        <taxon>Paenibacillaceae</taxon>
        <taxon>Paenibacillus</taxon>
    </lineage>
</organism>
<reference evidence="1 2" key="1">
    <citation type="submission" date="2022-08" db="EMBL/GenBank/DDBJ databases">
        <title>Paenibacillus endoradicis sp. nov., Paenibacillus radicibacter sp. nov and Paenibacillus pararadicis sp. nov., three cold-adapted plant growth-promoting bacteria isolated from root of Larix gmelinii in Great Khingan.</title>
        <authorList>
            <person name="Xue H."/>
        </authorList>
    </citation>
    <scope>NUCLEOTIDE SEQUENCE [LARGE SCALE GENOMIC DNA]</scope>
    <source>
        <strain evidence="1 2">N5-1-1-5</strain>
    </source>
</reference>
<keyword evidence="2" id="KW-1185">Reference proteome</keyword>
<sequence length="428" mass="47028">MNYSALSTAELNDLYLELQSKFDAYKSRKLSLDMSRGKPCTEQLELSVGMLDVISSSDSLKTRDGSDSRNYGGLDGIAEAKELFAKVLKVSVNEIIIGGNSSLAMMHDTLSRAMIHGLYSSKTPWSKLPAVKFLCPSPGYDRHFAICELFGIEMITVDMLPDGPDMNQVEKLVREDAAIKGIWCVPKYSNPDGITYSDEVVDRLASMETSAEDFTIFWDDAYTVHHLTDNPDRLKPMLAACKEAGNPDRVLMFSSTSKISFSGSGIAVMAGSESNLNYIRKQLAVQTIGPDKINQLRHTRFFKDTDHIKAHMEKHAAIIKPKFDTVLSILETALSGGGIAEWNKPNGGYFISLNTLDGCARAVVSMASEAGVTLTKAGATFPYGKDPRDRNIRIAPTFPTLSELTTAIEILCLCVQLISIRKLLADKE</sequence>
<dbReference type="InterPro" id="IPR015422">
    <property type="entry name" value="PyrdxlP-dep_Trfase_small"/>
</dbReference>
<dbReference type="Gene3D" id="3.40.640.10">
    <property type="entry name" value="Type I PLP-dependent aspartate aminotransferase-like (Major domain)"/>
    <property type="match status" value="1"/>
</dbReference>
<dbReference type="InterPro" id="IPR015421">
    <property type="entry name" value="PyrdxlP-dep_Trfase_major"/>
</dbReference>
<dbReference type="Proteomes" id="UP001300012">
    <property type="component" value="Unassembled WGS sequence"/>
</dbReference>
<dbReference type="PANTHER" id="PTHR43799">
    <property type="entry name" value="AMINOTRANSFERASE, PUTATIVE-RELATED"/>
    <property type="match status" value="1"/>
</dbReference>
<dbReference type="SUPFAM" id="SSF53383">
    <property type="entry name" value="PLP-dependent transferases"/>
    <property type="match status" value="1"/>
</dbReference>
<accession>A0ABT1YLM5</accession>
<protein>
    <submittedName>
        <fullName evidence="1">Aminotransferase class I/II-fold pyridoxal phosphate-dependent enzyme</fullName>
    </submittedName>
</protein>
<evidence type="ECO:0000313" key="2">
    <source>
        <dbReference type="Proteomes" id="UP001300012"/>
    </source>
</evidence>
<gene>
    <name evidence="1" type="ORF">NV381_22990</name>
</gene>
<dbReference type="EMBL" id="JANQBD010000017">
    <property type="protein sequence ID" value="MCR8634059.1"/>
    <property type="molecule type" value="Genomic_DNA"/>
</dbReference>
<proteinExistence type="predicted"/>
<keyword evidence="1" id="KW-0032">Aminotransferase</keyword>
<dbReference type="CDD" id="cd00609">
    <property type="entry name" value="AAT_like"/>
    <property type="match status" value="1"/>
</dbReference>
<dbReference type="GO" id="GO:0008483">
    <property type="term" value="F:transaminase activity"/>
    <property type="evidence" value="ECO:0007669"/>
    <property type="project" value="UniProtKB-KW"/>
</dbReference>
<dbReference type="PANTHER" id="PTHR43799:SF1">
    <property type="entry name" value="ASPARTATE AMINOTRANSFERASE"/>
    <property type="match status" value="1"/>
</dbReference>
<name>A0ABT1YLM5_9BACL</name>
<dbReference type="Pfam" id="PF12897">
    <property type="entry name" value="Asp_aminotransf"/>
    <property type="match status" value="1"/>
</dbReference>
<dbReference type="Gene3D" id="3.90.1150.10">
    <property type="entry name" value="Aspartate Aminotransferase, domain 1"/>
    <property type="match status" value="1"/>
</dbReference>